<dbReference type="KEGG" id="ngr:NAEGRDRAFT_79316"/>
<proteinExistence type="predicted"/>
<feature type="compositionally biased region" description="Low complexity" evidence="2">
    <location>
        <begin position="84"/>
        <end position="97"/>
    </location>
</feature>
<dbReference type="SMART" id="SM00454">
    <property type="entry name" value="SAM"/>
    <property type="match status" value="1"/>
</dbReference>
<feature type="domain" description="SAM" evidence="3">
    <location>
        <begin position="1329"/>
        <end position="1396"/>
    </location>
</feature>
<feature type="compositionally biased region" description="Basic and acidic residues" evidence="2">
    <location>
        <begin position="337"/>
        <end position="363"/>
    </location>
</feature>
<dbReference type="Proteomes" id="UP000006671">
    <property type="component" value="Unassembled WGS sequence"/>
</dbReference>
<feature type="compositionally biased region" description="Low complexity" evidence="2">
    <location>
        <begin position="285"/>
        <end position="315"/>
    </location>
</feature>
<feature type="compositionally biased region" description="Low complexity" evidence="2">
    <location>
        <begin position="1422"/>
        <end position="1442"/>
    </location>
</feature>
<feature type="compositionally biased region" description="Low complexity" evidence="2">
    <location>
        <begin position="366"/>
        <end position="388"/>
    </location>
</feature>
<evidence type="ECO:0000256" key="2">
    <source>
        <dbReference type="SAM" id="MobiDB-lite"/>
    </source>
</evidence>
<accession>D2VBH4</accession>
<dbReference type="GeneID" id="8859019"/>
<dbReference type="InterPro" id="IPR013761">
    <property type="entry name" value="SAM/pointed_sf"/>
</dbReference>
<keyword evidence="5" id="KW-1185">Reference proteome</keyword>
<feature type="region of interest" description="Disordered" evidence="2">
    <location>
        <begin position="1414"/>
        <end position="1508"/>
    </location>
</feature>
<dbReference type="SUPFAM" id="SSF47769">
    <property type="entry name" value="SAM/Pointed domain"/>
    <property type="match status" value="1"/>
</dbReference>
<feature type="region of interest" description="Disordered" evidence="2">
    <location>
        <begin position="1057"/>
        <end position="1076"/>
    </location>
</feature>
<dbReference type="OrthoDB" id="196356at2759"/>
<feature type="compositionally biased region" description="Polar residues" evidence="2">
    <location>
        <begin position="1057"/>
        <end position="1075"/>
    </location>
</feature>
<feature type="compositionally biased region" description="Basic and acidic residues" evidence="2">
    <location>
        <begin position="1480"/>
        <end position="1489"/>
    </location>
</feature>
<feature type="coiled-coil region" evidence="1">
    <location>
        <begin position="831"/>
        <end position="858"/>
    </location>
</feature>
<feature type="compositionally biased region" description="Polar residues" evidence="2">
    <location>
        <begin position="239"/>
        <end position="252"/>
    </location>
</feature>
<feature type="coiled-coil region" evidence="1">
    <location>
        <begin position="1191"/>
        <end position="1270"/>
    </location>
</feature>
<feature type="compositionally biased region" description="Basic and acidic residues" evidence="2">
    <location>
        <begin position="717"/>
        <end position="739"/>
    </location>
</feature>
<reference evidence="4 5" key="1">
    <citation type="journal article" date="2010" name="Cell">
        <title>The genome of Naegleria gruberi illuminates early eukaryotic versatility.</title>
        <authorList>
            <person name="Fritz-Laylin L.K."/>
            <person name="Prochnik S.E."/>
            <person name="Ginger M.L."/>
            <person name="Dacks J.B."/>
            <person name="Carpenter M.L."/>
            <person name="Field M.C."/>
            <person name="Kuo A."/>
            <person name="Paredez A."/>
            <person name="Chapman J."/>
            <person name="Pham J."/>
            <person name="Shu S."/>
            <person name="Neupane R."/>
            <person name="Cipriano M."/>
            <person name="Mancuso J."/>
            <person name="Tu H."/>
            <person name="Salamov A."/>
            <person name="Lindquist E."/>
            <person name="Shapiro H."/>
            <person name="Lucas S."/>
            <person name="Grigoriev I.V."/>
            <person name="Cande W.Z."/>
            <person name="Fulton C."/>
            <person name="Rokhsar D.S."/>
            <person name="Dawson S.C."/>
        </authorList>
    </citation>
    <scope>NUCLEOTIDE SEQUENCE [LARGE SCALE GENOMIC DNA]</scope>
    <source>
        <strain evidence="4 5">NEG-M</strain>
    </source>
</reference>
<dbReference type="VEuPathDB" id="AmoebaDB:NAEGRDRAFT_79316"/>
<feature type="coiled-coil region" evidence="1">
    <location>
        <begin position="762"/>
        <end position="796"/>
    </location>
</feature>
<keyword evidence="1" id="KW-0175">Coiled coil</keyword>
<gene>
    <name evidence="4" type="ORF">NAEGRDRAFT_79316</name>
</gene>
<dbReference type="OMA" id="VINFRVR"/>
<protein>
    <recommendedName>
        <fullName evidence="3">SAM domain-containing protein</fullName>
    </recommendedName>
</protein>
<dbReference type="InterPro" id="IPR001660">
    <property type="entry name" value="SAM"/>
</dbReference>
<feature type="compositionally biased region" description="Low complexity" evidence="2">
    <location>
        <begin position="198"/>
        <end position="211"/>
    </location>
</feature>
<dbReference type="GO" id="GO:0055028">
    <property type="term" value="C:cortical microtubule"/>
    <property type="evidence" value="ECO:0007669"/>
    <property type="project" value="TreeGrafter"/>
</dbReference>
<dbReference type="PANTHER" id="PTHR31949">
    <property type="entry name" value="GASTRIC MUCIN-LIKE PROTEIN"/>
    <property type="match status" value="1"/>
</dbReference>
<feature type="region of interest" description="Disordered" evidence="2">
    <location>
        <begin position="84"/>
        <end position="118"/>
    </location>
</feature>
<dbReference type="PANTHER" id="PTHR31949:SF2">
    <property type="entry name" value="OS05G0480600 PROTEIN"/>
    <property type="match status" value="1"/>
</dbReference>
<feature type="compositionally biased region" description="Polar residues" evidence="2">
    <location>
        <begin position="1491"/>
        <end position="1508"/>
    </location>
</feature>
<dbReference type="RefSeq" id="XP_002678543.1">
    <property type="nucleotide sequence ID" value="XM_002678497.1"/>
</dbReference>
<evidence type="ECO:0000313" key="4">
    <source>
        <dbReference type="EMBL" id="EFC45799.1"/>
    </source>
</evidence>
<evidence type="ECO:0000259" key="3">
    <source>
        <dbReference type="SMART" id="SM00454"/>
    </source>
</evidence>
<dbReference type="InParanoid" id="D2VBH4"/>
<evidence type="ECO:0000256" key="1">
    <source>
        <dbReference type="SAM" id="Coils"/>
    </source>
</evidence>
<dbReference type="Gene3D" id="1.10.150.50">
    <property type="entry name" value="Transcription Factor, Ets-1"/>
    <property type="match status" value="1"/>
</dbReference>
<dbReference type="GO" id="GO:0043622">
    <property type="term" value="P:cortical microtubule organization"/>
    <property type="evidence" value="ECO:0007669"/>
    <property type="project" value="TreeGrafter"/>
</dbReference>
<feature type="region of interest" description="Disordered" evidence="2">
    <location>
        <begin position="144"/>
        <end position="388"/>
    </location>
</feature>
<feature type="compositionally biased region" description="Basic and acidic residues" evidence="2">
    <location>
        <begin position="173"/>
        <end position="186"/>
    </location>
</feature>
<dbReference type="EMBL" id="GG738861">
    <property type="protein sequence ID" value="EFC45799.1"/>
    <property type="molecule type" value="Genomic_DNA"/>
</dbReference>
<sequence>MNQTKRPASAGVTRKTFAPEPVLFYPNFKSTTEIPKELSDEAVIKYNSRPASASCVNRIFKKDSMKQSKEIDKTKCFLRISTSPLPYARSPSPSPSSKIVASNKNITNSRPTSASRSAVSIAKSSSTFKIGLSNENFREIIEKNMLEQKKGRPPFQKTFTTQLGQESDDENEDNKSRQEYSGDLKHKNPRPRSAVVQSARPWSSSTSSSMRYSKKSRVTETPRFAGSLQNEKSEKPIVSASQPKFSRVSELTSPHGLSRTSLPTSESIEKKVANTPRKYSNLKPTQQYSSSSSFDSSASMKKSTSTSSVKNPSQSNTASNRTTPCIEEASDSDSEELDIKPYEVDLSELKIDTTKKKAEEKKPTLSRTGSFVSSRSSTPSSTPTNFNATTSQLNITVALNEKSQPSSKTTTPQNKQTPSSSSNRRQSVFKSSAQFSSETFGLGEEFESALMDSTAVLKTHILALPKTKNQLQRSPSSKKMGIHSSPQIRNDFLLSRNKFNTTSFAKAAERQNKAFTNLIKSDKQKNNQLEVEEIQETVTSINLMEKEIVYSTIDIPITFHEDENIRIDLNIPIIDTKGGSDQKPKEKLTDSKTFQFSNITKSINQVMDSWGNNIQTSQEKQIYDSVINDAQAIEKMADLKQSVELISGYGSKAAMKTAKKNSEEISRYIIEQNPSFFGFEVSKTFLEDFTQKKQVETEDDIINIIKNFKQDITQTKNDTKSSDSEEEAHFSKKAAEHRPLTLGKEKRRKINQKILDERIAEIKKYSWKYTELENRVKEIKKEMKEKEKKLNIQDHIKLNTARQSFESIQSKKDCVKDKFADRRERALVTFQEQEKKRFEILETKFEEKEKRRQNATSEKMSKLYKQKMWKLQKTWFPIIKFSLFITQLSEPMLKARQVRKHNADVEWAHCIMKKRLLPYILKRREQRQKAALEVIRKNWLIYVINFRVRRRKRAANLIERFINDINKTSRIVRAVSRFVTAVKRVQRFIKHFLFKRRIHLYILNEQYKRCERDLIKSIAKEDFQEVRFKIVDVLKKMKETAFFEEPVNATETRAIQRKQNASPTHNANSGFSDDTSGVRRTKLAITEAKKNLKAVQKFVMDELRDSSTSKSETKSNSPRGRKFSFLSTVDSVLKGSDKWNKGLDDFPYLIHIIEQGSLKSDIILKVGRMLRITPRKRATKTKDEIRMKIVREDLARRMNQIQVEEKENEKRQERNVIALNEQNKKFTEIHKRSVLNADITNQIIAKQIDIIEEEEEIERAKIELQKKKSVTFIPAFYMENLVRKGLELTLREDSGNPLIETSSRSPKKKSTKFFSSRASKSVNIEDVPLKNWTSDNFKQWLTDEGYEKKNVVTPLAKQQFDGAALMHIKVEDFTDSGIPKGSALSIFNKIEELKIKQIQTGLLQDSVVQLPSMATTSTTGQPQTNRPLPTTPTTNAPSSKPPSYDDDEVGDSPVDPNSKYNEILSKPNQKTDEEEEDDKELARDLEDRPTTGINMGTTSGASNFGSKSASTGIQSFNQVPEAPLWSINEFSANQKTNFEFCLTKLDNLKAQYDTNIISTICQNLTFPERFRYKYLNPQRLPIYANQRAKDQPFMKVKMVVTEMGDGAAHRFVRRFGSLFKHSTIQQMEYGMFHTALIIGPWYLEWGDSSIAVVRSKSSSKAVFAVDVAKVMGLENVAKSIDKIASICAHWNAHKTYDNKACNCQHFVSAVLEYLGLRAEFEKNIKGPLRVYMDRLKNDGVCDMRYHLEPTIQDAIINSDCSEELKKFVAGKSVTFKTHKMLDEFVHTIQKCKPLYFDANGKYDYMLLKSFDRAFWLRAQSSKEAENPDVKPWTADNGDCLCPFNGSVDTEINNSIVGKDYEVEDVRIPLPVFRKK</sequence>
<dbReference type="STRING" id="5762.D2VBH4"/>
<feature type="compositionally biased region" description="Polar residues" evidence="2">
    <location>
        <begin position="99"/>
        <end position="112"/>
    </location>
</feature>
<dbReference type="eggNOG" id="ENOG502SEQ2">
    <property type="taxonomic scope" value="Eukaryota"/>
</dbReference>
<name>D2VBH4_NAEGR</name>
<organism evidence="5">
    <name type="scientific">Naegleria gruberi</name>
    <name type="common">Amoeba</name>
    <dbReference type="NCBI Taxonomy" id="5762"/>
    <lineage>
        <taxon>Eukaryota</taxon>
        <taxon>Discoba</taxon>
        <taxon>Heterolobosea</taxon>
        <taxon>Tetramitia</taxon>
        <taxon>Eutetramitia</taxon>
        <taxon>Vahlkampfiidae</taxon>
        <taxon>Naegleria</taxon>
    </lineage>
</organism>
<feature type="region of interest" description="Disordered" evidence="2">
    <location>
        <begin position="714"/>
        <end position="743"/>
    </location>
</feature>
<evidence type="ECO:0000313" key="5">
    <source>
        <dbReference type="Proteomes" id="UP000006671"/>
    </source>
</evidence>
<feature type="region of interest" description="Disordered" evidence="2">
    <location>
        <begin position="401"/>
        <end position="430"/>
    </location>
</feature>